<feature type="binding site" evidence="7">
    <location>
        <position position="255"/>
    </location>
    <ligand>
        <name>sn-glycerol 3-phosphate</name>
        <dbReference type="ChEBI" id="CHEBI:57597"/>
    </ligand>
</feature>
<sequence length="346" mass="38135">MPKAEPVGVIGAGTFGTAMANLLARNTDVLVYSRNPELTERLNRERFRFGVPLNARIRLVNDFAEVADRCQLILPIVPSDKFRDMMQSITDHLRPSHVLIHGTKGLDVTGLDERHIPTTGIERKNVHTMTDVIRQESVVVRVGALTGPNLARELLDGQPSASVIASKFDEVINRAKLVLKSKQLHVFGTHDLLGAELAGVLKNVIALGSGILKGVGLGKNIQAMLITRGLVEMVHFGQALGSDKRAFFGTAGIGDLIATATSKKSRNYMFGYRIGSGESLEEVTATSQELAEGVRTLMITRHLARSLRLRVPITEMLYQIVFERYPVDEAMNYLITYPYDVDVDFL</sequence>
<comment type="catalytic activity">
    <reaction evidence="7">
        <text>sn-glycerol 3-phosphate + NAD(+) = dihydroxyacetone phosphate + NADH + H(+)</text>
        <dbReference type="Rhea" id="RHEA:11092"/>
        <dbReference type="ChEBI" id="CHEBI:15378"/>
        <dbReference type="ChEBI" id="CHEBI:57540"/>
        <dbReference type="ChEBI" id="CHEBI:57597"/>
        <dbReference type="ChEBI" id="CHEBI:57642"/>
        <dbReference type="ChEBI" id="CHEBI:57945"/>
        <dbReference type="EC" id="1.1.1.94"/>
    </reaction>
</comment>
<keyword evidence="6 7" id="KW-1208">Phospholipid metabolism</keyword>
<dbReference type="RefSeq" id="WP_136456798.1">
    <property type="nucleotide sequence ID" value="NZ_SRSF01000001.1"/>
</dbReference>
<dbReference type="HAMAP" id="MF_00394">
    <property type="entry name" value="NAD_Glyc3P_dehydrog"/>
    <property type="match status" value="1"/>
</dbReference>
<keyword evidence="3 7" id="KW-0560">Oxidoreductase</keyword>
<dbReference type="GO" id="GO:0046167">
    <property type="term" value="P:glycerol-3-phosphate biosynthetic process"/>
    <property type="evidence" value="ECO:0007669"/>
    <property type="project" value="UniProtKB-UniRule"/>
</dbReference>
<keyword evidence="7 10" id="KW-0520">NAD</keyword>
<accession>A0A4S4NRP3</accession>
<feature type="binding site" evidence="7">
    <location>
        <position position="151"/>
    </location>
    <ligand>
        <name>NADPH</name>
        <dbReference type="ChEBI" id="CHEBI:57783"/>
    </ligand>
</feature>
<dbReference type="InterPro" id="IPR006109">
    <property type="entry name" value="G3P_DH_NAD-dep_C"/>
</dbReference>
<comment type="function">
    <text evidence="7">Catalyzes the reduction of the glycolytic intermediate dihydroxyacetone phosphate (DHAP) to sn-glycerol 3-phosphate (G3P), the key precursor for phospholipid synthesis.</text>
</comment>
<dbReference type="EC" id="1.1.1.94" evidence="7"/>
<dbReference type="Gene3D" id="3.40.50.720">
    <property type="entry name" value="NAD(P)-binding Rossmann-like Domain"/>
    <property type="match status" value="1"/>
</dbReference>
<dbReference type="GO" id="GO:0046474">
    <property type="term" value="P:glycerophospholipid biosynthetic process"/>
    <property type="evidence" value="ECO:0007669"/>
    <property type="project" value="TreeGrafter"/>
</dbReference>
<comment type="similarity">
    <text evidence="1 7 11">Belongs to the NAD-dependent glycerol-3-phosphate dehydrogenase family.</text>
</comment>
<evidence type="ECO:0000256" key="7">
    <source>
        <dbReference type="HAMAP-Rule" id="MF_00394"/>
    </source>
</evidence>
<feature type="domain" description="Glycerol-3-phosphate dehydrogenase NAD-dependent N-terminal" evidence="13">
    <location>
        <begin position="7"/>
        <end position="168"/>
    </location>
</feature>
<feature type="binding site" evidence="7">
    <location>
        <position position="34"/>
    </location>
    <ligand>
        <name>NADPH</name>
        <dbReference type="ChEBI" id="CHEBI:57783"/>
    </ligand>
</feature>
<dbReference type="UniPathway" id="UPA00940"/>
<dbReference type="SUPFAM" id="SSF48179">
    <property type="entry name" value="6-phosphogluconate dehydrogenase C-terminal domain-like"/>
    <property type="match status" value="1"/>
</dbReference>
<evidence type="ECO:0000256" key="2">
    <source>
        <dbReference type="ARBA" id="ARBA00022516"/>
    </source>
</evidence>
<reference evidence="15 16" key="1">
    <citation type="submission" date="2019-04" db="EMBL/GenBank/DDBJ databases">
        <title>Lewinella litorea sp. nov., isolated from a marine sand.</title>
        <authorList>
            <person name="Yoon J.-H."/>
        </authorList>
    </citation>
    <scope>NUCLEOTIDE SEQUENCE [LARGE SCALE GENOMIC DNA]</scope>
    <source>
        <strain evidence="15 16">HSMS-39</strain>
    </source>
</reference>
<dbReference type="OrthoDB" id="9812273at2"/>
<feature type="binding site" evidence="7">
    <location>
        <position position="147"/>
    </location>
    <ligand>
        <name>sn-glycerol 3-phosphate</name>
        <dbReference type="ChEBI" id="CHEBI:57597"/>
    </ligand>
</feature>
<keyword evidence="4 7" id="KW-0443">Lipid metabolism</keyword>
<feature type="binding site" evidence="7">
    <location>
        <position position="266"/>
    </location>
    <ligand>
        <name>sn-glycerol 3-phosphate</name>
        <dbReference type="ChEBI" id="CHEBI:57597"/>
    </ligand>
</feature>
<keyword evidence="16" id="KW-1185">Reference proteome</keyword>
<feature type="binding site" evidence="7">
    <location>
        <position position="15"/>
    </location>
    <ligand>
        <name>NADPH</name>
        <dbReference type="ChEBI" id="CHEBI:57783"/>
    </ligand>
</feature>
<dbReference type="PANTHER" id="PTHR11728:SF1">
    <property type="entry name" value="GLYCEROL-3-PHOSPHATE DEHYDROGENASE [NAD(+)] 2, CHLOROPLASTIC"/>
    <property type="match status" value="1"/>
</dbReference>
<evidence type="ECO:0000259" key="13">
    <source>
        <dbReference type="Pfam" id="PF01210"/>
    </source>
</evidence>
<dbReference type="SUPFAM" id="SSF51735">
    <property type="entry name" value="NAD(P)-binding Rossmann-fold domains"/>
    <property type="match status" value="1"/>
</dbReference>
<dbReference type="InterPro" id="IPR036291">
    <property type="entry name" value="NAD(P)-bd_dom_sf"/>
</dbReference>
<feature type="binding site" evidence="10">
    <location>
        <begin position="11"/>
        <end position="16"/>
    </location>
    <ligand>
        <name>NAD(+)</name>
        <dbReference type="ChEBI" id="CHEBI:57540"/>
    </ligand>
</feature>
<dbReference type="AlphaFoldDB" id="A0A4S4NRP3"/>
<evidence type="ECO:0000256" key="1">
    <source>
        <dbReference type="ARBA" id="ARBA00011009"/>
    </source>
</evidence>
<evidence type="ECO:0000313" key="16">
    <source>
        <dbReference type="Proteomes" id="UP000308528"/>
    </source>
</evidence>
<evidence type="ECO:0000256" key="6">
    <source>
        <dbReference type="ARBA" id="ARBA00023264"/>
    </source>
</evidence>
<dbReference type="GO" id="GO:0046168">
    <property type="term" value="P:glycerol-3-phosphate catabolic process"/>
    <property type="evidence" value="ECO:0007669"/>
    <property type="project" value="InterPro"/>
</dbReference>
<feature type="binding site" evidence="10">
    <location>
        <position position="266"/>
    </location>
    <ligand>
        <name>NAD(+)</name>
        <dbReference type="ChEBI" id="CHEBI:57540"/>
    </ligand>
</feature>
<feature type="binding site" evidence="10">
    <location>
        <position position="151"/>
    </location>
    <ligand>
        <name>NAD(+)</name>
        <dbReference type="ChEBI" id="CHEBI:57540"/>
    </ligand>
</feature>
<comment type="pathway">
    <text evidence="7">Membrane lipid metabolism; glycerophospholipid metabolism.</text>
</comment>
<evidence type="ECO:0000256" key="9">
    <source>
        <dbReference type="PIRSR" id="PIRSR000114-2"/>
    </source>
</evidence>
<dbReference type="NCBIfam" id="NF000942">
    <property type="entry name" value="PRK00094.1-4"/>
    <property type="match status" value="1"/>
</dbReference>
<dbReference type="InterPro" id="IPR006168">
    <property type="entry name" value="G3P_DH_NAD-dep"/>
</dbReference>
<evidence type="ECO:0000256" key="10">
    <source>
        <dbReference type="PIRSR" id="PIRSR000114-3"/>
    </source>
</evidence>
<dbReference type="Proteomes" id="UP000308528">
    <property type="component" value="Unassembled WGS sequence"/>
</dbReference>
<dbReference type="GO" id="GO:0141153">
    <property type="term" value="F:glycerol-3-phosphate dehydrogenase (NADP+) activity"/>
    <property type="evidence" value="ECO:0007669"/>
    <property type="project" value="RHEA"/>
</dbReference>
<feature type="binding site" evidence="7">
    <location>
        <position position="14"/>
    </location>
    <ligand>
        <name>NADPH</name>
        <dbReference type="ChEBI" id="CHEBI:57783"/>
    </ligand>
</feature>
<feature type="binding site" evidence="7">
    <location>
        <position position="266"/>
    </location>
    <ligand>
        <name>NADPH</name>
        <dbReference type="ChEBI" id="CHEBI:57783"/>
    </ligand>
</feature>
<evidence type="ECO:0000256" key="3">
    <source>
        <dbReference type="ARBA" id="ARBA00023002"/>
    </source>
</evidence>
<dbReference type="Pfam" id="PF01210">
    <property type="entry name" value="NAD_Gly3P_dh_N"/>
    <property type="match status" value="1"/>
</dbReference>
<feature type="active site" description="Proton acceptor" evidence="7 8">
    <location>
        <position position="202"/>
    </location>
</feature>
<keyword evidence="7" id="KW-0521">NADP</keyword>
<dbReference type="GO" id="GO:0051287">
    <property type="term" value="F:NAD binding"/>
    <property type="evidence" value="ECO:0007669"/>
    <property type="project" value="InterPro"/>
</dbReference>
<evidence type="ECO:0000313" key="15">
    <source>
        <dbReference type="EMBL" id="THH41877.1"/>
    </source>
</evidence>
<dbReference type="Pfam" id="PF07479">
    <property type="entry name" value="NAD_Gly3P_dh_C"/>
    <property type="match status" value="1"/>
</dbReference>
<comment type="catalytic activity">
    <reaction evidence="7 12">
        <text>sn-glycerol 3-phosphate + NADP(+) = dihydroxyacetone phosphate + NADPH + H(+)</text>
        <dbReference type="Rhea" id="RHEA:11096"/>
        <dbReference type="ChEBI" id="CHEBI:15378"/>
        <dbReference type="ChEBI" id="CHEBI:57597"/>
        <dbReference type="ChEBI" id="CHEBI:57642"/>
        <dbReference type="ChEBI" id="CHEBI:57783"/>
        <dbReference type="ChEBI" id="CHEBI:58349"/>
        <dbReference type="EC" id="1.1.1.94"/>
    </reaction>
</comment>
<keyword evidence="5 7" id="KW-0594">Phospholipid biosynthesis</keyword>
<name>A0A4S4NRP3_9BACT</name>
<evidence type="ECO:0000256" key="4">
    <source>
        <dbReference type="ARBA" id="ARBA00023098"/>
    </source>
</evidence>
<comment type="caution">
    <text evidence="7">Lacks conserved residue(s) required for the propagation of feature annotation.</text>
</comment>
<feature type="binding site" evidence="7">
    <location>
        <position position="267"/>
    </location>
    <ligand>
        <name>sn-glycerol 3-phosphate</name>
        <dbReference type="ChEBI" id="CHEBI:57597"/>
    </ligand>
</feature>
<feature type="binding site" evidence="9">
    <location>
        <position position="104"/>
    </location>
    <ligand>
        <name>substrate</name>
    </ligand>
</feature>
<evidence type="ECO:0000259" key="14">
    <source>
        <dbReference type="Pfam" id="PF07479"/>
    </source>
</evidence>
<organism evidence="15 16">
    <name type="scientific">Neolewinella litorea</name>
    <dbReference type="NCBI Taxonomy" id="2562452"/>
    <lineage>
        <taxon>Bacteria</taxon>
        <taxon>Pseudomonadati</taxon>
        <taxon>Bacteroidota</taxon>
        <taxon>Saprospiria</taxon>
        <taxon>Saprospirales</taxon>
        <taxon>Lewinellaceae</taxon>
        <taxon>Neolewinella</taxon>
    </lineage>
</organism>
<keyword evidence="7" id="KW-0547">Nucleotide-binding</keyword>
<comment type="caution">
    <text evidence="15">The sequence shown here is derived from an EMBL/GenBank/DDBJ whole genome shotgun (WGS) entry which is preliminary data.</text>
</comment>
<dbReference type="InterPro" id="IPR011128">
    <property type="entry name" value="G3P_DH_NAD-dep_N"/>
</dbReference>
<dbReference type="Gene3D" id="1.10.1040.10">
    <property type="entry name" value="N-(1-d-carboxylethyl)-l-norvaline Dehydrogenase, domain 2"/>
    <property type="match status" value="1"/>
</dbReference>
<dbReference type="EMBL" id="SRSF01000001">
    <property type="protein sequence ID" value="THH41877.1"/>
    <property type="molecule type" value="Genomic_DNA"/>
</dbReference>
<evidence type="ECO:0000256" key="11">
    <source>
        <dbReference type="RuleBase" id="RU000437"/>
    </source>
</evidence>
<gene>
    <name evidence="7" type="primary">gpsA</name>
    <name evidence="15" type="ORF">E4021_04620</name>
</gene>
<protein>
    <recommendedName>
        <fullName evidence="7">Glycerol-3-phosphate dehydrogenase [NAD(P)+]</fullName>
        <ecNumber evidence="7">1.1.1.94</ecNumber>
    </recommendedName>
    <alternativeName>
        <fullName evidence="7">NAD(P)(+)-dependent glycerol-3-phosphate dehydrogenase</fullName>
    </alternativeName>
    <alternativeName>
        <fullName evidence="7">NAD(P)H-dependent dihydroxyacetone-phosphate reductase</fullName>
    </alternativeName>
</protein>
<dbReference type="PRINTS" id="PR00077">
    <property type="entry name" value="GPDHDRGNASE"/>
</dbReference>
<evidence type="ECO:0000256" key="8">
    <source>
        <dbReference type="PIRSR" id="PIRSR000114-1"/>
    </source>
</evidence>
<dbReference type="InterPro" id="IPR013328">
    <property type="entry name" value="6PGD_dom2"/>
</dbReference>
<dbReference type="PROSITE" id="PS00957">
    <property type="entry name" value="NAD_G3PDH"/>
    <property type="match status" value="1"/>
</dbReference>
<feature type="binding site" evidence="7">
    <location>
        <position position="290"/>
    </location>
    <ligand>
        <name>NADPH</name>
        <dbReference type="ChEBI" id="CHEBI:57783"/>
    </ligand>
</feature>
<dbReference type="GO" id="GO:0141152">
    <property type="term" value="F:glycerol-3-phosphate dehydrogenase (NAD+) activity"/>
    <property type="evidence" value="ECO:0007669"/>
    <property type="project" value="RHEA"/>
</dbReference>
<evidence type="ECO:0000256" key="5">
    <source>
        <dbReference type="ARBA" id="ARBA00023209"/>
    </source>
</evidence>
<keyword evidence="7" id="KW-0963">Cytoplasm</keyword>
<dbReference type="NCBIfam" id="NF000940">
    <property type="entry name" value="PRK00094.1-2"/>
    <property type="match status" value="1"/>
</dbReference>
<evidence type="ECO:0000256" key="12">
    <source>
        <dbReference type="RuleBase" id="RU000439"/>
    </source>
</evidence>
<dbReference type="PANTHER" id="PTHR11728">
    <property type="entry name" value="GLYCEROL-3-PHOSPHATE DEHYDROGENASE"/>
    <property type="match status" value="1"/>
</dbReference>
<feature type="domain" description="Glycerol-3-phosphate dehydrogenase NAD-dependent C-terminal" evidence="14">
    <location>
        <begin position="191"/>
        <end position="331"/>
    </location>
</feature>
<dbReference type="PIRSF" id="PIRSF000114">
    <property type="entry name" value="Glycerol-3-P_dh"/>
    <property type="match status" value="1"/>
</dbReference>
<feature type="binding site" evidence="9">
    <location>
        <begin position="266"/>
        <end position="267"/>
    </location>
    <ligand>
        <name>substrate</name>
    </ligand>
</feature>
<feature type="binding site" evidence="7">
    <location>
        <position position="104"/>
    </location>
    <ligand>
        <name>sn-glycerol 3-phosphate</name>
        <dbReference type="ChEBI" id="CHEBI:57597"/>
    </ligand>
</feature>
<dbReference type="GO" id="GO:0005829">
    <property type="term" value="C:cytosol"/>
    <property type="evidence" value="ECO:0007669"/>
    <property type="project" value="TreeGrafter"/>
</dbReference>
<feature type="binding site" evidence="7">
    <location>
        <position position="104"/>
    </location>
    <ligand>
        <name>NADPH</name>
        <dbReference type="ChEBI" id="CHEBI:57783"/>
    </ligand>
</feature>
<proteinExistence type="inferred from homology"/>
<keyword evidence="2 7" id="KW-0444">Lipid biosynthesis</keyword>
<feature type="binding site" evidence="7">
    <location>
        <position position="202"/>
    </location>
    <ligand>
        <name>sn-glycerol 3-phosphate</name>
        <dbReference type="ChEBI" id="CHEBI:57597"/>
    </ligand>
</feature>
<dbReference type="InterPro" id="IPR008927">
    <property type="entry name" value="6-PGluconate_DH-like_C_sf"/>
</dbReference>
<feature type="binding site" evidence="7">
    <location>
        <position position="292"/>
    </location>
    <ligand>
        <name>NADPH</name>
        <dbReference type="ChEBI" id="CHEBI:57783"/>
    </ligand>
</feature>
<feature type="binding site" evidence="7">
    <location>
        <position position="265"/>
    </location>
    <ligand>
        <name>sn-glycerol 3-phosphate</name>
        <dbReference type="ChEBI" id="CHEBI:57597"/>
    </ligand>
</feature>
<dbReference type="GO" id="GO:0005975">
    <property type="term" value="P:carbohydrate metabolic process"/>
    <property type="evidence" value="ECO:0007669"/>
    <property type="project" value="InterPro"/>
</dbReference>
<comment type="subcellular location">
    <subcellularLocation>
        <location evidence="7">Cytoplasm</location>
    </subcellularLocation>
</comment>